<gene>
    <name evidence="2" type="ORF">O181_094223</name>
</gene>
<feature type="compositionally biased region" description="Low complexity" evidence="1">
    <location>
        <begin position="39"/>
        <end position="56"/>
    </location>
</feature>
<sequence length="94" mass="10264">MSSKLTELTECPPTKRFQSHIIPSTPRAFQSTIATLCTSLPSASPSSSTARTASIPEVRPSPIPKSRNSPKITSQQLQPVASSSRRREDVRMKL</sequence>
<feature type="compositionally biased region" description="Polar residues" evidence="1">
    <location>
        <begin position="66"/>
        <end position="83"/>
    </location>
</feature>
<organism evidence="2 3">
    <name type="scientific">Austropuccinia psidii MF-1</name>
    <dbReference type="NCBI Taxonomy" id="1389203"/>
    <lineage>
        <taxon>Eukaryota</taxon>
        <taxon>Fungi</taxon>
        <taxon>Dikarya</taxon>
        <taxon>Basidiomycota</taxon>
        <taxon>Pucciniomycotina</taxon>
        <taxon>Pucciniomycetes</taxon>
        <taxon>Pucciniales</taxon>
        <taxon>Sphaerophragmiaceae</taxon>
        <taxon>Austropuccinia</taxon>
    </lineage>
</organism>
<accession>A0A9Q3PA32</accession>
<proteinExistence type="predicted"/>
<comment type="caution">
    <text evidence="2">The sequence shown here is derived from an EMBL/GenBank/DDBJ whole genome shotgun (WGS) entry which is preliminary data.</text>
</comment>
<protein>
    <submittedName>
        <fullName evidence="2">Uncharacterized protein</fullName>
    </submittedName>
</protein>
<feature type="region of interest" description="Disordered" evidence="1">
    <location>
        <begin position="39"/>
        <end position="94"/>
    </location>
</feature>
<name>A0A9Q3PA32_9BASI</name>
<evidence type="ECO:0000313" key="3">
    <source>
        <dbReference type="Proteomes" id="UP000765509"/>
    </source>
</evidence>
<reference evidence="2" key="1">
    <citation type="submission" date="2021-03" db="EMBL/GenBank/DDBJ databases">
        <title>Draft genome sequence of rust myrtle Austropuccinia psidii MF-1, a brazilian biotype.</title>
        <authorList>
            <person name="Quecine M.C."/>
            <person name="Pachon D.M.R."/>
            <person name="Bonatelli M.L."/>
            <person name="Correr F.H."/>
            <person name="Franceschini L.M."/>
            <person name="Leite T.F."/>
            <person name="Margarido G.R.A."/>
            <person name="Almeida C.A."/>
            <person name="Ferrarezi J.A."/>
            <person name="Labate C.A."/>
        </authorList>
    </citation>
    <scope>NUCLEOTIDE SEQUENCE</scope>
    <source>
        <strain evidence="2">MF-1</strain>
    </source>
</reference>
<evidence type="ECO:0000313" key="2">
    <source>
        <dbReference type="EMBL" id="MBW0554508.1"/>
    </source>
</evidence>
<dbReference type="Proteomes" id="UP000765509">
    <property type="component" value="Unassembled WGS sequence"/>
</dbReference>
<dbReference type="AlphaFoldDB" id="A0A9Q3PA32"/>
<feature type="compositionally biased region" description="Basic and acidic residues" evidence="1">
    <location>
        <begin position="85"/>
        <end position="94"/>
    </location>
</feature>
<evidence type="ECO:0000256" key="1">
    <source>
        <dbReference type="SAM" id="MobiDB-lite"/>
    </source>
</evidence>
<dbReference type="EMBL" id="AVOT02061226">
    <property type="protein sequence ID" value="MBW0554508.1"/>
    <property type="molecule type" value="Genomic_DNA"/>
</dbReference>
<keyword evidence="3" id="KW-1185">Reference proteome</keyword>